<reference evidence="1" key="1">
    <citation type="journal article" date="2022" name="bioRxiv">
        <title>Sequencing and chromosome-scale assembly of the giantPleurodeles waltlgenome.</title>
        <authorList>
            <person name="Brown T."/>
            <person name="Elewa A."/>
            <person name="Iarovenko S."/>
            <person name="Subramanian E."/>
            <person name="Araus A.J."/>
            <person name="Petzold A."/>
            <person name="Susuki M."/>
            <person name="Suzuki K.-i.T."/>
            <person name="Hayashi T."/>
            <person name="Toyoda A."/>
            <person name="Oliveira C."/>
            <person name="Osipova E."/>
            <person name="Leigh N.D."/>
            <person name="Simon A."/>
            <person name="Yun M.H."/>
        </authorList>
    </citation>
    <scope>NUCLEOTIDE SEQUENCE</scope>
    <source>
        <strain evidence="1">20211129_DDA</strain>
        <tissue evidence="1">Liver</tissue>
    </source>
</reference>
<accession>A0AAV7U9A7</accession>
<dbReference type="EMBL" id="JANPWB010000005">
    <property type="protein sequence ID" value="KAJ1185647.1"/>
    <property type="molecule type" value="Genomic_DNA"/>
</dbReference>
<evidence type="ECO:0000313" key="2">
    <source>
        <dbReference type="Proteomes" id="UP001066276"/>
    </source>
</evidence>
<organism evidence="1 2">
    <name type="scientific">Pleurodeles waltl</name>
    <name type="common">Iberian ribbed newt</name>
    <dbReference type="NCBI Taxonomy" id="8319"/>
    <lineage>
        <taxon>Eukaryota</taxon>
        <taxon>Metazoa</taxon>
        <taxon>Chordata</taxon>
        <taxon>Craniata</taxon>
        <taxon>Vertebrata</taxon>
        <taxon>Euteleostomi</taxon>
        <taxon>Amphibia</taxon>
        <taxon>Batrachia</taxon>
        <taxon>Caudata</taxon>
        <taxon>Salamandroidea</taxon>
        <taxon>Salamandridae</taxon>
        <taxon>Pleurodelinae</taxon>
        <taxon>Pleurodeles</taxon>
    </lineage>
</organism>
<name>A0AAV7U9A7_PLEWA</name>
<evidence type="ECO:0000313" key="1">
    <source>
        <dbReference type="EMBL" id="KAJ1185647.1"/>
    </source>
</evidence>
<protein>
    <submittedName>
        <fullName evidence="1">Uncharacterized protein</fullName>
    </submittedName>
</protein>
<proteinExistence type="predicted"/>
<sequence length="142" mass="14685">MSMILQWKKVVRLLQRSWEVGVSGICAGFGEFFDRGEECFAVVSVCVDTFLYSSFLCGSDEVLVCGDGGVEGCVVSRGITATPSSLEPSAGVHGGQKWCFAEGGGEFVFGSLVPASVRIAVGAVVFGGFGEGEVDGAVVGPM</sequence>
<dbReference type="AlphaFoldDB" id="A0AAV7U9A7"/>
<dbReference type="Proteomes" id="UP001066276">
    <property type="component" value="Chromosome 3_1"/>
</dbReference>
<keyword evidence="2" id="KW-1185">Reference proteome</keyword>
<gene>
    <name evidence="1" type="ORF">NDU88_002437</name>
</gene>
<comment type="caution">
    <text evidence="1">The sequence shown here is derived from an EMBL/GenBank/DDBJ whole genome shotgun (WGS) entry which is preliminary data.</text>
</comment>